<reference evidence="1" key="1">
    <citation type="submission" date="2023-06" db="EMBL/GenBank/DDBJ databases">
        <title>Genome-scale phylogeny and comparative genomics of the fungal order Sordariales.</title>
        <authorList>
            <consortium name="Lawrence Berkeley National Laboratory"/>
            <person name="Hensen N."/>
            <person name="Bonometti L."/>
            <person name="Westerberg I."/>
            <person name="Brannstrom I.O."/>
            <person name="Guillou S."/>
            <person name="Cros-Aarteil S."/>
            <person name="Calhoun S."/>
            <person name="Haridas S."/>
            <person name="Kuo A."/>
            <person name="Mondo S."/>
            <person name="Pangilinan J."/>
            <person name="Riley R."/>
            <person name="Labutti K."/>
            <person name="Andreopoulos B."/>
            <person name="Lipzen A."/>
            <person name="Chen C."/>
            <person name="Yanf M."/>
            <person name="Daum C."/>
            <person name="Ng V."/>
            <person name="Clum A."/>
            <person name="Steindorff A."/>
            <person name="Ohm R."/>
            <person name="Martin F."/>
            <person name="Silar P."/>
            <person name="Natvig D."/>
            <person name="Lalanne C."/>
            <person name="Gautier V."/>
            <person name="Ament-Velasquez S.L."/>
            <person name="Kruys A."/>
            <person name="Hutchinson M.I."/>
            <person name="Powell A.J."/>
            <person name="Barry K."/>
            <person name="Miller A.N."/>
            <person name="Grigoriev I.V."/>
            <person name="Debuchy R."/>
            <person name="Gladieux P."/>
            <person name="Thoren M.H."/>
            <person name="Johannesson H."/>
        </authorList>
    </citation>
    <scope>NUCLEOTIDE SEQUENCE</scope>
    <source>
        <strain evidence="1">CBS 540.89</strain>
    </source>
</reference>
<name>A0AA40DGQ1_9PEZI</name>
<dbReference type="AlphaFoldDB" id="A0AA40DGQ1"/>
<accession>A0AA40DGQ1</accession>
<evidence type="ECO:0000313" key="2">
    <source>
        <dbReference type="Proteomes" id="UP001172159"/>
    </source>
</evidence>
<proteinExistence type="predicted"/>
<dbReference type="Proteomes" id="UP001172159">
    <property type="component" value="Unassembled WGS sequence"/>
</dbReference>
<organism evidence="1 2">
    <name type="scientific">Apiosordaria backusii</name>
    <dbReference type="NCBI Taxonomy" id="314023"/>
    <lineage>
        <taxon>Eukaryota</taxon>
        <taxon>Fungi</taxon>
        <taxon>Dikarya</taxon>
        <taxon>Ascomycota</taxon>
        <taxon>Pezizomycotina</taxon>
        <taxon>Sordariomycetes</taxon>
        <taxon>Sordariomycetidae</taxon>
        <taxon>Sordariales</taxon>
        <taxon>Lasiosphaeriaceae</taxon>
        <taxon>Apiosordaria</taxon>
    </lineage>
</organism>
<gene>
    <name evidence="1" type="ORF">B0T21DRAFT_378666</name>
</gene>
<keyword evidence="2" id="KW-1185">Reference proteome</keyword>
<sequence length="54" mass="6226">MSIVFWGVLQRLIRERQLSAMVPGELGRFCRGFGRMRLEFVFHSQRGKPPSACS</sequence>
<dbReference type="EMBL" id="JAUKTV010000026">
    <property type="protein sequence ID" value="KAK0702470.1"/>
    <property type="molecule type" value="Genomic_DNA"/>
</dbReference>
<protein>
    <submittedName>
        <fullName evidence="1">Uncharacterized protein</fullName>
    </submittedName>
</protein>
<comment type="caution">
    <text evidence="1">The sequence shown here is derived from an EMBL/GenBank/DDBJ whole genome shotgun (WGS) entry which is preliminary data.</text>
</comment>
<evidence type="ECO:0000313" key="1">
    <source>
        <dbReference type="EMBL" id="KAK0702470.1"/>
    </source>
</evidence>